<proteinExistence type="predicted"/>
<keyword evidence="2" id="KW-1185">Reference proteome</keyword>
<dbReference type="AlphaFoldDB" id="A0A8J2KWR5"/>
<name>A0A8J2KWR5_9HEXA</name>
<sequence>GQNAATAGKKVHSKQVSSIETAEKNYFNLENIQRQYIAKYVKHCAYKPLRKAGVFRKDEKKIKQIDYVSEYHQGPFTGPDYDPEDLCTNDTDIGKTVTDIRPIACLRESSVIRNR</sequence>
<feature type="non-terminal residue" evidence="1">
    <location>
        <position position="1"/>
    </location>
</feature>
<accession>A0A8J2KWR5</accession>
<reference evidence="1" key="1">
    <citation type="submission" date="2021-06" db="EMBL/GenBank/DDBJ databases">
        <authorList>
            <person name="Hodson N. C."/>
            <person name="Mongue J. A."/>
            <person name="Jaron S. K."/>
        </authorList>
    </citation>
    <scope>NUCLEOTIDE SEQUENCE</scope>
</reference>
<dbReference type="EMBL" id="CAJVCH010525534">
    <property type="protein sequence ID" value="CAG7822171.1"/>
    <property type="molecule type" value="Genomic_DNA"/>
</dbReference>
<organism evidence="1 2">
    <name type="scientific">Allacma fusca</name>
    <dbReference type="NCBI Taxonomy" id="39272"/>
    <lineage>
        <taxon>Eukaryota</taxon>
        <taxon>Metazoa</taxon>
        <taxon>Ecdysozoa</taxon>
        <taxon>Arthropoda</taxon>
        <taxon>Hexapoda</taxon>
        <taxon>Collembola</taxon>
        <taxon>Symphypleona</taxon>
        <taxon>Sminthuridae</taxon>
        <taxon>Allacma</taxon>
    </lineage>
</organism>
<protein>
    <submittedName>
        <fullName evidence="1">Uncharacterized protein</fullName>
    </submittedName>
</protein>
<evidence type="ECO:0000313" key="2">
    <source>
        <dbReference type="Proteomes" id="UP000708208"/>
    </source>
</evidence>
<dbReference type="Proteomes" id="UP000708208">
    <property type="component" value="Unassembled WGS sequence"/>
</dbReference>
<gene>
    <name evidence="1" type="ORF">AFUS01_LOCUS32455</name>
</gene>
<comment type="caution">
    <text evidence="1">The sequence shown here is derived from an EMBL/GenBank/DDBJ whole genome shotgun (WGS) entry which is preliminary data.</text>
</comment>
<evidence type="ECO:0000313" key="1">
    <source>
        <dbReference type="EMBL" id="CAG7822171.1"/>
    </source>
</evidence>